<feature type="signal peptide" evidence="1">
    <location>
        <begin position="1"/>
        <end position="31"/>
    </location>
</feature>
<dbReference type="EMBL" id="NVCO01000183">
    <property type="protein sequence ID" value="PFT30277.1"/>
    <property type="molecule type" value="Genomic_DNA"/>
</dbReference>
<protein>
    <submittedName>
        <fullName evidence="2">D-alanyl-D-alanine carboxypeptidase</fullName>
    </submittedName>
</protein>
<keyword evidence="2" id="KW-0378">Hydrolase</keyword>
<dbReference type="GO" id="GO:0004180">
    <property type="term" value="F:carboxypeptidase activity"/>
    <property type="evidence" value="ECO:0007669"/>
    <property type="project" value="UniProtKB-KW"/>
</dbReference>
<dbReference type="AlphaFoldDB" id="A0A9X7AHC4"/>
<feature type="non-terminal residue" evidence="2">
    <location>
        <position position="56"/>
    </location>
</feature>
<keyword evidence="2" id="KW-0121">Carboxypeptidase</keyword>
<keyword evidence="1" id="KW-0732">Signal</keyword>
<sequence length="56" mass="5903">MNARFCKRFIVIITVLTLFCSMVVTSGSASAETAPAIDVKAGSAILVEAHSGKILY</sequence>
<feature type="chain" id="PRO_5040743881" evidence="1">
    <location>
        <begin position="32"/>
        <end position="56"/>
    </location>
</feature>
<reference evidence="2 3" key="1">
    <citation type="submission" date="2017-09" db="EMBL/GenBank/DDBJ databases">
        <title>Large-scale bioinformatics analysis of Bacillus genomes uncovers conserved roles of natural products in bacterial physiology.</title>
        <authorList>
            <consortium name="Agbiome Team Llc"/>
            <person name="Bleich R.M."/>
            <person name="Grubbs K.J."/>
            <person name="Santa Maria K.C."/>
            <person name="Allen S.E."/>
            <person name="Farag S."/>
            <person name="Shank E.A."/>
            <person name="Bowers A."/>
        </authorList>
    </citation>
    <scope>NUCLEOTIDE SEQUENCE [LARGE SCALE GENOMIC DNA]</scope>
    <source>
        <strain evidence="2 3">AFS065400</strain>
    </source>
</reference>
<gene>
    <name evidence="2" type="ORF">COK72_32615</name>
</gene>
<keyword evidence="2" id="KW-0645">Protease</keyword>
<comment type="caution">
    <text evidence="2">The sequence shown here is derived from an EMBL/GenBank/DDBJ whole genome shotgun (WGS) entry which is preliminary data.</text>
</comment>
<accession>A0A9X7AHC4</accession>
<proteinExistence type="predicted"/>
<evidence type="ECO:0000313" key="3">
    <source>
        <dbReference type="Proteomes" id="UP000226106"/>
    </source>
</evidence>
<evidence type="ECO:0000313" key="2">
    <source>
        <dbReference type="EMBL" id="PFT30277.1"/>
    </source>
</evidence>
<organism evidence="2 3">
    <name type="scientific">Bacillus thuringiensis</name>
    <dbReference type="NCBI Taxonomy" id="1428"/>
    <lineage>
        <taxon>Bacteria</taxon>
        <taxon>Bacillati</taxon>
        <taxon>Bacillota</taxon>
        <taxon>Bacilli</taxon>
        <taxon>Bacillales</taxon>
        <taxon>Bacillaceae</taxon>
        <taxon>Bacillus</taxon>
        <taxon>Bacillus cereus group</taxon>
    </lineage>
</organism>
<evidence type="ECO:0000256" key="1">
    <source>
        <dbReference type="SAM" id="SignalP"/>
    </source>
</evidence>
<dbReference type="Proteomes" id="UP000226106">
    <property type="component" value="Unassembled WGS sequence"/>
</dbReference>
<name>A0A9X7AHC4_BACTU</name>